<dbReference type="InterPro" id="IPR006569">
    <property type="entry name" value="CID_dom"/>
</dbReference>
<evidence type="ECO:0000313" key="9">
    <source>
        <dbReference type="RefSeq" id="XP_013085505.1"/>
    </source>
</evidence>
<dbReference type="InterPro" id="IPR032337">
    <property type="entry name" value="RPRD1A/B_C"/>
</dbReference>
<dbReference type="FunFam" id="1.25.40.90:FF:000007">
    <property type="entry name" value="Regulation of nuclear pre-mRNA domain-containing protein 1B"/>
    <property type="match status" value="1"/>
</dbReference>
<dbReference type="Gene3D" id="6.10.250.2560">
    <property type="match status" value="1"/>
</dbReference>
<dbReference type="AlphaFoldDB" id="A0A2C9JIN7"/>
<dbReference type="SMART" id="SM00582">
    <property type="entry name" value="RPR"/>
    <property type="match status" value="1"/>
</dbReference>
<keyword evidence="8" id="KW-1185">Reference proteome</keyword>
<evidence type="ECO:0000259" key="5">
    <source>
        <dbReference type="PROSITE" id="PS51391"/>
    </source>
</evidence>
<comment type="subcellular location">
    <subcellularLocation>
        <location evidence="1">Nucleus</location>
    </subcellularLocation>
</comment>
<dbReference type="VEuPathDB" id="VectorBase:BGLAX_044261"/>
<dbReference type="OMA" id="KTWQREL"/>
<dbReference type="PANTHER" id="PTHR12460:SF0">
    <property type="entry name" value="CID DOMAIN-CONTAINING PROTEIN-RELATED"/>
    <property type="match status" value="1"/>
</dbReference>
<dbReference type="OrthoDB" id="10069473at2759"/>
<evidence type="ECO:0000313" key="6">
    <source>
        <dbReference type="EnsemblMetazoa" id="BGLB003118-PC"/>
    </source>
</evidence>
<dbReference type="Proteomes" id="UP000076420">
    <property type="component" value="Unassembled WGS sequence"/>
</dbReference>
<accession>A0A2C9JIN7</accession>
<dbReference type="GO" id="GO:0042802">
    <property type="term" value="F:identical protein binding"/>
    <property type="evidence" value="ECO:0007669"/>
    <property type="project" value="UniProtKB-ARBA"/>
</dbReference>
<gene>
    <name evidence="6" type="primary">106070204</name>
    <name evidence="9" type="synonym">LOC106070204</name>
</gene>
<reference evidence="6" key="1">
    <citation type="submission" date="2020-05" db="UniProtKB">
        <authorList>
            <consortium name="EnsemblMetazoa"/>
        </authorList>
    </citation>
    <scope>IDENTIFICATION</scope>
    <source>
        <strain evidence="6">BB02</strain>
    </source>
</reference>
<evidence type="ECO:0000313" key="7">
    <source>
        <dbReference type="Proteomes" id="UP000076420"/>
    </source>
</evidence>
<dbReference type="PANTHER" id="PTHR12460">
    <property type="entry name" value="CYCLIN-DEPENDENT KINASE INHIBITOR-RELATED PROTEIN"/>
    <property type="match status" value="1"/>
</dbReference>
<dbReference type="GeneID" id="106070204"/>
<dbReference type="Proteomes" id="UP001165740">
    <property type="component" value="Chromosome 7"/>
</dbReference>
<proteinExistence type="inferred from homology"/>
<dbReference type="PROSITE" id="PS51391">
    <property type="entry name" value="CID"/>
    <property type="match status" value="1"/>
</dbReference>
<evidence type="ECO:0000256" key="1">
    <source>
        <dbReference type="ARBA" id="ARBA00004123"/>
    </source>
</evidence>
<protein>
    <submittedName>
        <fullName evidence="9">Regulation of nuclear pre-mRNA domain-containing protein 1B-like isoform X1</fullName>
    </submittedName>
</protein>
<dbReference type="EnsemblMetazoa" id="BGLB003118-RC">
    <property type="protein sequence ID" value="BGLB003118-PC"/>
    <property type="gene ID" value="BGLB003118"/>
</dbReference>
<organism evidence="6 7">
    <name type="scientific">Biomphalaria glabrata</name>
    <name type="common">Bloodfluke planorb</name>
    <name type="synonym">Freshwater snail</name>
    <dbReference type="NCBI Taxonomy" id="6526"/>
    <lineage>
        <taxon>Eukaryota</taxon>
        <taxon>Metazoa</taxon>
        <taxon>Spiralia</taxon>
        <taxon>Lophotrochozoa</taxon>
        <taxon>Mollusca</taxon>
        <taxon>Gastropoda</taxon>
        <taxon>Heterobranchia</taxon>
        <taxon>Euthyneura</taxon>
        <taxon>Panpulmonata</taxon>
        <taxon>Hygrophila</taxon>
        <taxon>Lymnaeoidea</taxon>
        <taxon>Planorbidae</taxon>
        <taxon>Biomphalaria</taxon>
    </lineage>
</organism>
<feature type="coiled-coil region" evidence="4">
    <location>
        <begin position="242"/>
        <end position="301"/>
    </location>
</feature>
<dbReference type="GO" id="GO:0000993">
    <property type="term" value="F:RNA polymerase II complex binding"/>
    <property type="evidence" value="ECO:0007669"/>
    <property type="project" value="TreeGrafter"/>
</dbReference>
<evidence type="ECO:0000256" key="4">
    <source>
        <dbReference type="SAM" id="Coils"/>
    </source>
</evidence>
<dbReference type="KEGG" id="bgt:106070204"/>
<dbReference type="Gene3D" id="1.25.40.90">
    <property type="match status" value="1"/>
</dbReference>
<evidence type="ECO:0000256" key="3">
    <source>
        <dbReference type="ARBA" id="ARBA00034310"/>
    </source>
</evidence>
<feature type="domain" description="CID" evidence="5">
    <location>
        <begin position="1"/>
        <end position="133"/>
    </location>
</feature>
<dbReference type="GO" id="GO:0005654">
    <property type="term" value="C:nucleoplasm"/>
    <property type="evidence" value="ECO:0007669"/>
    <property type="project" value="UniProtKB-ARBA"/>
</dbReference>
<dbReference type="RefSeq" id="XP_013085505.1">
    <property type="nucleotide sequence ID" value="XM_013230051.2"/>
</dbReference>
<dbReference type="Pfam" id="PF16566">
    <property type="entry name" value="CREPT"/>
    <property type="match status" value="1"/>
</dbReference>
<dbReference type="STRING" id="6526.A0A2C9JIN7"/>
<reference evidence="9" key="2">
    <citation type="submission" date="2025-04" db="UniProtKB">
        <authorList>
            <consortium name="RefSeq"/>
        </authorList>
    </citation>
    <scope>IDENTIFICATION</scope>
</reference>
<keyword evidence="2" id="KW-0539">Nucleus</keyword>
<dbReference type="GO" id="GO:0001111">
    <property type="term" value="P:RNA polymerase II promoter clearance"/>
    <property type="evidence" value="ECO:0007669"/>
    <property type="project" value="UniProtKB-ARBA"/>
</dbReference>
<dbReference type="GO" id="GO:0097550">
    <property type="term" value="C:transcription preinitiation complex"/>
    <property type="evidence" value="ECO:0007669"/>
    <property type="project" value="UniProtKB-ARBA"/>
</dbReference>
<evidence type="ECO:0000256" key="2">
    <source>
        <dbReference type="ARBA" id="ARBA00023242"/>
    </source>
</evidence>
<keyword evidence="4" id="KW-0175">Coiled coil</keyword>
<dbReference type="Pfam" id="PF04818">
    <property type="entry name" value="CID"/>
    <property type="match status" value="1"/>
</dbReference>
<dbReference type="InterPro" id="IPR008942">
    <property type="entry name" value="ENTH_VHS"/>
</dbReference>
<name>A0A2C9JIN7_BIOGL</name>
<dbReference type="GO" id="GO:0031124">
    <property type="term" value="P:mRNA 3'-end processing"/>
    <property type="evidence" value="ECO:0007669"/>
    <property type="project" value="TreeGrafter"/>
</dbReference>
<dbReference type="CDD" id="cd17002">
    <property type="entry name" value="CID_RPRD1"/>
    <property type="match status" value="1"/>
</dbReference>
<comment type="similarity">
    <text evidence="3">Belongs to the UPF0400 (RTT103) family.</text>
</comment>
<dbReference type="SUPFAM" id="SSF48464">
    <property type="entry name" value="ENTH/VHS domain"/>
    <property type="match status" value="1"/>
</dbReference>
<evidence type="ECO:0000313" key="8">
    <source>
        <dbReference type="Proteomes" id="UP001165740"/>
    </source>
</evidence>
<sequence>MSSFTESNLVKKFTELNNTQQSIQTLSLWLIHHKKHSRTIVQIWYRELEKAKPSKRLTFVYLANDVIQNSKRKGPEFSKDFAHILPDAFTQASKEADDKMKASLIRVITIWKERGVYDKSFIKKLKQCVGMGAPLLTSTSATSVIQPISKSTVKPTKQPEVATKLEPKKLKKNEPEYSLRQEVEAMGVQLPQNVDAEDLVQRLSDLENSASCDASVRERIAALPPEVSDISHLDKIQDRESADRLSEKVDEAALLLNEYNRRLVAELEERKKVARMLRSFILSQQQQVKEKEKSLQEFKDKLHKVTSVRQELVSHIQNLPDLTLLPDVTGGLAPLPSAGDLFSLQNL</sequence>
<dbReference type="VEuPathDB" id="VectorBase:BGLB003118"/>